<protein>
    <submittedName>
        <fullName evidence="1">Uncharacterized protein</fullName>
    </submittedName>
</protein>
<reference evidence="1" key="1">
    <citation type="journal article" date="2020" name="Fungal Divers.">
        <title>Resolving the Mortierellaceae phylogeny through synthesis of multi-gene phylogenetics and phylogenomics.</title>
        <authorList>
            <person name="Vandepol N."/>
            <person name="Liber J."/>
            <person name="Desiro A."/>
            <person name="Na H."/>
            <person name="Kennedy M."/>
            <person name="Barry K."/>
            <person name="Grigoriev I.V."/>
            <person name="Miller A.N."/>
            <person name="O'Donnell K."/>
            <person name="Stajich J.E."/>
            <person name="Bonito G."/>
        </authorList>
    </citation>
    <scope>NUCLEOTIDE SEQUENCE</scope>
    <source>
        <strain evidence="1">NRRL 28262</strain>
    </source>
</reference>
<feature type="non-terminal residue" evidence="1">
    <location>
        <position position="97"/>
    </location>
</feature>
<keyword evidence="2" id="KW-1185">Reference proteome</keyword>
<dbReference type="Proteomes" id="UP001194580">
    <property type="component" value="Unassembled WGS sequence"/>
</dbReference>
<organism evidence="1 2">
    <name type="scientific">Linnemannia exigua</name>
    <dbReference type="NCBI Taxonomy" id="604196"/>
    <lineage>
        <taxon>Eukaryota</taxon>
        <taxon>Fungi</taxon>
        <taxon>Fungi incertae sedis</taxon>
        <taxon>Mucoromycota</taxon>
        <taxon>Mortierellomycotina</taxon>
        <taxon>Mortierellomycetes</taxon>
        <taxon>Mortierellales</taxon>
        <taxon>Mortierellaceae</taxon>
        <taxon>Linnemannia</taxon>
    </lineage>
</organism>
<comment type="caution">
    <text evidence="1">The sequence shown here is derived from an EMBL/GenBank/DDBJ whole genome shotgun (WGS) entry which is preliminary data.</text>
</comment>
<name>A0AAD4CZT6_9FUNG</name>
<sequence length="97" mass="10746">MSTVLHVPDAVLAVKPDLFHGKESKDVDRWLKQLDDYFQVANVSDTAARTCTARLLLRGVAADCAQLNLPQLMDESLLWDTFKAKLSGRFENVNAAA</sequence>
<proteinExistence type="predicted"/>
<evidence type="ECO:0000313" key="1">
    <source>
        <dbReference type="EMBL" id="KAG0247266.1"/>
    </source>
</evidence>
<dbReference type="EMBL" id="JAAAIL010004861">
    <property type="protein sequence ID" value="KAG0247266.1"/>
    <property type="molecule type" value="Genomic_DNA"/>
</dbReference>
<dbReference type="AlphaFoldDB" id="A0AAD4CZT6"/>
<accession>A0AAD4CZT6</accession>
<gene>
    <name evidence="1" type="ORF">BGZ95_008854</name>
</gene>
<evidence type="ECO:0000313" key="2">
    <source>
        <dbReference type="Proteomes" id="UP001194580"/>
    </source>
</evidence>